<keyword evidence="9" id="KW-1185">Reference proteome</keyword>
<dbReference type="InterPro" id="IPR037171">
    <property type="entry name" value="NagB/RpiA_transferase-like"/>
</dbReference>
<sequence>MTVVKERPQTIIAQTREEMCQNIKEYLIETLAHLIKYNGLISIGVSGGSMPKLFCDVLKSIENLEWKRIRLFMVDERIVPISDPDSNYGQYLANLPPECHQYIVPIEISDTASKTALQYETTLRTTLCPEQIGRLPRFDILFLGMGPDGHTCSLFPNHRLLQKNDLLTWVVAITDSPKPPSQRVSLTLPVLNAAKNVAFIVTGEEKASMIKSVLDSDIQHVPASFVRPFSKKLRFFLDKDAASKFFLLLKASTPQRHKTLFDSVKDILFKKQHFTEEGGG</sequence>
<comment type="catalytic activity">
    <reaction evidence="1 6">
        <text>6-phospho-D-glucono-1,5-lactone + H2O = 6-phospho-D-gluconate + H(+)</text>
        <dbReference type="Rhea" id="RHEA:12556"/>
        <dbReference type="ChEBI" id="CHEBI:15377"/>
        <dbReference type="ChEBI" id="CHEBI:15378"/>
        <dbReference type="ChEBI" id="CHEBI:57955"/>
        <dbReference type="ChEBI" id="CHEBI:58759"/>
        <dbReference type="EC" id="3.1.1.31"/>
    </reaction>
</comment>
<gene>
    <name evidence="8" type="ORF">TELCIR_01914</name>
</gene>
<dbReference type="AlphaFoldDB" id="A0A2G9V0L7"/>
<dbReference type="PANTHER" id="PTHR11054">
    <property type="entry name" value="6-PHOSPHOGLUCONOLACTONASE"/>
    <property type="match status" value="1"/>
</dbReference>
<dbReference type="GO" id="GO:0017057">
    <property type="term" value="F:6-phosphogluconolactonase activity"/>
    <property type="evidence" value="ECO:0007669"/>
    <property type="project" value="UniProtKB-UniRule"/>
</dbReference>
<name>A0A2G9V0L7_TELCI</name>
<keyword evidence="5 6" id="KW-0378">Hydrolase</keyword>
<dbReference type="InterPro" id="IPR039104">
    <property type="entry name" value="6PGL"/>
</dbReference>
<proteinExistence type="inferred from homology"/>
<dbReference type="CDD" id="cd01400">
    <property type="entry name" value="6PGL"/>
    <property type="match status" value="1"/>
</dbReference>
<evidence type="ECO:0000256" key="1">
    <source>
        <dbReference type="ARBA" id="ARBA00000832"/>
    </source>
</evidence>
<evidence type="ECO:0000256" key="4">
    <source>
        <dbReference type="ARBA" id="ARBA00013198"/>
    </source>
</evidence>
<dbReference type="InterPro" id="IPR006148">
    <property type="entry name" value="Glc/Gal-6P_isomerase"/>
</dbReference>
<dbReference type="EC" id="3.1.1.31" evidence="4 6"/>
<dbReference type="GO" id="GO:0006098">
    <property type="term" value="P:pentose-phosphate shunt"/>
    <property type="evidence" value="ECO:0007669"/>
    <property type="project" value="UniProtKB-UniPathway"/>
</dbReference>
<organism evidence="8 9">
    <name type="scientific">Teladorsagia circumcincta</name>
    <name type="common">Brown stomach worm</name>
    <name type="synonym">Ostertagia circumcincta</name>
    <dbReference type="NCBI Taxonomy" id="45464"/>
    <lineage>
        <taxon>Eukaryota</taxon>
        <taxon>Metazoa</taxon>
        <taxon>Ecdysozoa</taxon>
        <taxon>Nematoda</taxon>
        <taxon>Chromadorea</taxon>
        <taxon>Rhabditida</taxon>
        <taxon>Rhabditina</taxon>
        <taxon>Rhabditomorpha</taxon>
        <taxon>Strongyloidea</taxon>
        <taxon>Trichostrongylidae</taxon>
        <taxon>Teladorsagia</taxon>
    </lineage>
</organism>
<evidence type="ECO:0000313" key="9">
    <source>
        <dbReference type="Proteomes" id="UP000230423"/>
    </source>
</evidence>
<comment type="pathway">
    <text evidence="2 6">Carbohydrate degradation; pentose phosphate pathway; D-ribulose 5-phosphate from D-glucose 6-phosphate (oxidative stage): step 2/3.</text>
</comment>
<evidence type="ECO:0000259" key="7">
    <source>
        <dbReference type="Pfam" id="PF01182"/>
    </source>
</evidence>
<dbReference type="UniPathway" id="UPA00115">
    <property type="reaction ID" value="UER00409"/>
</dbReference>
<dbReference type="NCBIfam" id="TIGR01198">
    <property type="entry name" value="pgl"/>
    <property type="match status" value="1"/>
</dbReference>
<dbReference type="SUPFAM" id="SSF100950">
    <property type="entry name" value="NagB/RpiA/CoA transferase-like"/>
    <property type="match status" value="1"/>
</dbReference>
<evidence type="ECO:0000256" key="2">
    <source>
        <dbReference type="ARBA" id="ARBA00004961"/>
    </source>
</evidence>
<dbReference type="PANTHER" id="PTHR11054:SF0">
    <property type="entry name" value="6-PHOSPHOGLUCONOLACTONASE"/>
    <property type="match status" value="1"/>
</dbReference>
<dbReference type="InterPro" id="IPR005900">
    <property type="entry name" value="6-phosphogluconolactonase_DevB"/>
</dbReference>
<feature type="domain" description="Glucosamine/galactosamine-6-phosphate isomerase" evidence="7">
    <location>
        <begin position="15"/>
        <end position="232"/>
    </location>
</feature>
<reference evidence="8 9" key="1">
    <citation type="submission" date="2015-09" db="EMBL/GenBank/DDBJ databases">
        <title>Draft genome of the parasitic nematode Teladorsagia circumcincta isolate WARC Sus (inbred).</title>
        <authorList>
            <person name="Mitreva M."/>
        </authorList>
    </citation>
    <scope>NUCLEOTIDE SEQUENCE [LARGE SCALE GENOMIC DNA]</scope>
    <source>
        <strain evidence="8 9">S</strain>
    </source>
</reference>
<dbReference type="Gene3D" id="3.40.50.1360">
    <property type="match status" value="1"/>
</dbReference>
<dbReference type="FunFam" id="3.40.50.1360:FF:000005">
    <property type="entry name" value="6-phosphogluconolactonase"/>
    <property type="match status" value="1"/>
</dbReference>
<evidence type="ECO:0000256" key="5">
    <source>
        <dbReference type="ARBA" id="ARBA00022801"/>
    </source>
</evidence>
<dbReference type="EMBL" id="KZ345085">
    <property type="protein sequence ID" value="PIO76023.1"/>
    <property type="molecule type" value="Genomic_DNA"/>
</dbReference>
<comment type="similarity">
    <text evidence="3 6">Belongs to the glucosamine/galactosamine-6-phosphate isomerase family. 6-phosphogluconolactonase subfamily.</text>
</comment>
<dbReference type="OrthoDB" id="432544at2759"/>
<dbReference type="Proteomes" id="UP000230423">
    <property type="component" value="Unassembled WGS sequence"/>
</dbReference>
<evidence type="ECO:0000256" key="6">
    <source>
        <dbReference type="RuleBase" id="RU365095"/>
    </source>
</evidence>
<comment type="function">
    <text evidence="6">Hydrolysis of 6-phosphogluconolactone to 6-phosphogluconate.</text>
</comment>
<evidence type="ECO:0000313" key="8">
    <source>
        <dbReference type="EMBL" id="PIO76023.1"/>
    </source>
</evidence>
<protein>
    <recommendedName>
        <fullName evidence="4 6">6-phosphogluconolactonase</fullName>
        <shortName evidence="6">6PGL</shortName>
        <ecNumber evidence="4 6">3.1.1.31</ecNumber>
    </recommendedName>
</protein>
<accession>A0A2G9V0L7</accession>
<dbReference type="GO" id="GO:0005975">
    <property type="term" value="P:carbohydrate metabolic process"/>
    <property type="evidence" value="ECO:0007669"/>
    <property type="project" value="UniProtKB-UniRule"/>
</dbReference>
<dbReference type="Pfam" id="PF01182">
    <property type="entry name" value="Glucosamine_iso"/>
    <property type="match status" value="1"/>
</dbReference>
<evidence type="ECO:0000256" key="3">
    <source>
        <dbReference type="ARBA" id="ARBA00010662"/>
    </source>
</evidence>